<dbReference type="EMBL" id="JAIMJA010000004">
    <property type="protein sequence ID" value="MCE2594111.1"/>
    <property type="molecule type" value="Genomic_DNA"/>
</dbReference>
<sequence length="372" mass="42855">MVSPKLPWPAHPQPLPDEVFSSWIVRAAMCNGQKLRSFLTMTAPTMRSVSKSIDTHVSDHSLKQIAFKMKTDYATAYQTTMQSYQGYLFEKESDKSYRKQCVLSLGETRNDLNYQQYCPLCLNEKNPYYRKRWRISFITVCEVHHCKLLDNCYSCRAPVKVIGNDQRKKSRVYAGSFTACHCCASPLENAPVALASPVVINDTKKYINILTAGFAQLCPERWIYSFSFFAVLRHMMRLTLEKTIPTGLLKIHDVDALPIDLRYYALTKLPKVFSNWPGNLLKISENMGISFSDFSPLTKTTSTFPYWLDEAVRPKLYNPNIEPTQESIHNAIKIMLSKGMKINITTVNLFMGYRDSEKIKTLVKKWRKNNYV</sequence>
<name>A0ABS8W8M4_9GAMM</name>
<protein>
    <submittedName>
        <fullName evidence="2">TniQ family protein</fullName>
    </submittedName>
</protein>
<proteinExistence type="predicted"/>
<reference evidence="2 3" key="1">
    <citation type="journal article" date="2022" name="Environ. Microbiol. Rep.">
        <title>Eco-phylogenetic analyses reveal divergent evolution of vitamin B12 metabolism in the marine bacterial family 'Psychromonadaceae'.</title>
        <authorList>
            <person name="Jin X."/>
            <person name="Yang Y."/>
            <person name="Cao H."/>
            <person name="Gao B."/>
            <person name="Zhao Z."/>
        </authorList>
    </citation>
    <scope>NUCLEOTIDE SEQUENCE [LARGE SCALE GENOMIC DNA]</scope>
    <source>
        <strain evidence="2 3">MKS20</strain>
    </source>
</reference>
<organism evidence="2 3">
    <name type="scientific">Motilimonas cestriensis</name>
    <dbReference type="NCBI Taxonomy" id="2742685"/>
    <lineage>
        <taxon>Bacteria</taxon>
        <taxon>Pseudomonadati</taxon>
        <taxon>Pseudomonadota</taxon>
        <taxon>Gammaproteobacteria</taxon>
        <taxon>Alteromonadales</taxon>
        <taxon>Alteromonadales genera incertae sedis</taxon>
        <taxon>Motilimonas</taxon>
    </lineage>
</organism>
<dbReference type="Pfam" id="PF06527">
    <property type="entry name" value="TniQ"/>
    <property type="match status" value="1"/>
</dbReference>
<gene>
    <name evidence="2" type="ORF">K6Y31_04710</name>
</gene>
<comment type="caution">
    <text evidence="2">The sequence shown here is derived from an EMBL/GenBank/DDBJ whole genome shotgun (WGS) entry which is preliminary data.</text>
</comment>
<accession>A0ABS8W8M4</accession>
<evidence type="ECO:0000313" key="3">
    <source>
        <dbReference type="Proteomes" id="UP001201273"/>
    </source>
</evidence>
<dbReference type="InterPro" id="IPR009492">
    <property type="entry name" value="TniQ"/>
</dbReference>
<dbReference type="Proteomes" id="UP001201273">
    <property type="component" value="Unassembled WGS sequence"/>
</dbReference>
<keyword evidence="3" id="KW-1185">Reference proteome</keyword>
<dbReference type="RefSeq" id="WP_233051694.1">
    <property type="nucleotide sequence ID" value="NZ_JAIMJA010000004.1"/>
</dbReference>
<evidence type="ECO:0000313" key="2">
    <source>
        <dbReference type="EMBL" id="MCE2594111.1"/>
    </source>
</evidence>
<feature type="domain" description="TniQ" evidence="1">
    <location>
        <begin position="9"/>
        <end position="148"/>
    </location>
</feature>
<evidence type="ECO:0000259" key="1">
    <source>
        <dbReference type="Pfam" id="PF06527"/>
    </source>
</evidence>